<comment type="caution">
    <text evidence="3">The sequence shown here is derived from an EMBL/GenBank/DDBJ whole genome shotgun (WGS) entry which is preliminary data.</text>
</comment>
<dbReference type="EMBL" id="BAABHK010000002">
    <property type="protein sequence ID" value="GAA4622649.1"/>
    <property type="molecule type" value="Genomic_DNA"/>
</dbReference>
<feature type="domain" description="Cellulose-binding Sde182 C-terminal" evidence="2">
    <location>
        <begin position="459"/>
        <end position="531"/>
    </location>
</feature>
<keyword evidence="4" id="KW-1185">Reference proteome</keyword>
<accession>A0ABP8U4L7</accession>
<sequence length="532" mass="58225">MKVPVNTWFGSGRRHAWIGAAVAGAAALAIAGAGVIVPGGAASAAVTDATPVFHPDKQKPRTVVTTDMEQDDYDSLIRYLLYSDEFDTQGIVYTASVYHWAGDGKGTPFLSPNPRREYNTPQTSWRWTGNTIIQGLLKQYALVYDNLRAVDPNYPSPRELLRKTKLGNVDFEGEMSHDTAGSNLIKKLLLDDDPRPLYLQAWGGTNTIARALQSIHDQYAGTSRWQRIYDKVSAKAVIVASGFQDLTYTGYIAPNWPKLQVRDVSGGYSAWGYYFEGRSPVPAQWQYYFGADWTKKNVLDVGPLGAQYFVWGDGRSTPGDPLDTFGDLGNPPKWLPPRKQYDFLSEGDTVAFMNLIDTGLRSEPDPTWGGWGGRLVQKTTTPNLWTSAASDLGPDGKAISSYDWTRWIPAAQNDFANRLKWSVTPPGRAVDHPPTVKLLTGATRQVRAGTKVTVCGLAHDADGEPVAVQWSQYQDAGTFPGAVTITNADRPCAQVTVPADAQRGQTIHLILAATDTAGTPLTHYARTVLTVR</sequence>
<reference evidence="4" key="1">
    <citation type="journal article" date="2019" name="Int. J. Syst. Evol. Microbiol.">
        <title>The Global Catalogue of Microorganisms (GCM) 10K type strain sequencing project: providing services to taxonomists for standard genome sequencing and annotation.</title>
        <authorList>
            <consortium name="The Broad Institute Genomics Platform"/>
            <consortium name="The Broad Institute Genome Sequencing Center for Infectious Disease"/>
            <person name="Wu L."/>
            <person name="Ma J."/>
        </authorList>
    </citation>
    <scope>NUCLEOTIDE SEQUENCE [LARGE SCALE GENOMIC DNA]</scope>
    <source>
        <strain evidence="4">JCM 17939</strain>
    </source>
</reference>
<evidence type="ECO:0000313" key="3">
    <source>
        <dbReference type="EMBL" id="GAA4622649.1"/>
    </source>
</evidence>
<evidence type="ECO:0000259" key="1">
    <source>
        <dbReference type="Pfam" id="PF07632"/>
    </source>
</evidence>
<dbReference type="InterPro" id="IPR036452">
    <property type="entry name" value="Ribo_hydro-like"/>
</dbReference>
<dbReference type="Gene3D" id="3.90.245.10">
    <property type="entry name" value="Ribonucleoside hydrolase-like"/>
    <property type="match status" value="1"/>
</dbReference>
<feature type="domain" description="Cellulose-binding Sde182 nucleoside hydrolase-like" evidence="1">
    <location>
        <begin position="61"/>
        <end position="374"/>
    </location>
</feature>
<dbReference type="InterPro" id="IPR013783">
    <property type="entry name" value="Ig-like_fold"/>
</dbReference>
<dbReference type="Gene3D" id="2.60.40.10">
    <property type="entry name" value="Immunoglobulins"/>
    <property type="match status" value="1"/>
</dbReference>
<dbReference type="RefSeq" id="WP_345429974.1">
    <property type="nucleotide sequence ID" value="NZ_BAABHK010000002.1"/>
</dbReference>
<dbReference type="Pfam" id="PF07632">
    <property type="entry name" value="Sde182_NH-like"/>
    <property type="match status" value="1"/>
</dbReference>
<dbReference type="Pfam" id="PF21027">
    <property type="entry name" value="Sde0182_C"/>
    <property type="match status" value="1"/>
</dbReference>
<name>A0ABP8U4L7_9ACTN</name>
<dbReference type="InterPro" id="IPR011483">
    <property type="entry name" value="Sde182_NH-like"/>
</dbReference>
<gene>
    <name evidence="3" type="ORF">GCM10023196_015690</name>
</gene>
<evidence type="ECO:0000259" key="2">
    <source>
        <dbReference type="Pfam" id="PF21027"/>
    </source>
</evidence>
<proteinExistence type="predicted"/>
<organism evidence="3 4">
    <name type="scientific">Actinoallomurus vinaceus</name>
    <dbReference type="NCBI Taxonomy" id="1080074"/>
    <lineage>
        <taxon>Bacteria</taxon>
        <taxon>Bacillati</taxon>
        <taxon>Actinomycetota</taxon>
        <taxon>Actinomycetes</taxon>
        <taxon>Streptosporangiales</taxon>
        <taxon>Thermomonosporaceae</taxon>
        <taxon>Actinoallomurus</taxon>
    </lineage>
</organism>
<protein>
    <submittedName>
        <fullName evidence="3">DUF1593 domain-containing protein</fullName>
    </submittedName>
</protein>
<dbReference type="Proteomes" id="UP001501442">
    <property type="component" value="Unassembled WGS sequence"/>
</dbReference>
<dbReference type="InterPro" id="IPR048527">
    <property type="entry name" value="Sde182_C"/>
</dbReference>
<evidence type="ECO:0000313" key="4">
    <source>
        <dbReference type="Proteomes" id="UP001501442"/>
    </source>
</evidence>